<evidence type="ECO:0000313" key="8">
    <source>
        <dbReference type="Proteomes" id="UP000294114"/>
    </source>
</evidence>
<evidence type="ECO:0000259" key="6">
    <source>
        <dbReference type="PROSITE" id="PS51635"/>
    </source>
</evidence>
<feature type="compositionally biased region" description="Basic and acidic residues" evidence="5">
    <location>
        <begin position="219"/>
        <end position="234"/>
    </location>
</feature>
<comment type="caution">
    <text evidence="4">Lacks conserved residue(s) required for the propagation of feature annotation.</text>
</comment>
<keyword evidence="1 4" id="KW-0378">Hydrolase</keyword>
<evidence type="ECO:0000256" key="1">
    <source>
        <dbReference type="ARBA" id="ARBA00022801"/>
    </source>
</evidence>
<evidence type="ECO:0000256" key="5">
    <source>
        <dbReference type="SAM" id="MobiDB-lite"/>
    </source>
</evidence>
<gene>
    <name evidence="7" type="ORF">EV384_2856</name>
</gene>
<feature type="active site" description="Nucleophile" evidence="4">
    <location>
        <position position="65"/>
    </location>
</feature>
<dbReference type="InterPro" id="IPR016035">
    <property type="entry name" value="Acyl_Trfase/lysoPLipase"/>
</dbReference>
<dbReference type="InterPro" id="IPR050301">
    <property type="entry name" value="NTE"/>
</dbReference>
<organism evidence="7 8">
    <name type="scientific">Micromonospora kangleipakensis</name>
    <dbReference type="NCBI Taxonomy" id="1077942"/>
    <lineage>
        <taxon>Bacteria</taxon>
        <taxon>Bacillati</taxon>
        <taxon>Actinomycetota</taxon>
        <taxon>Actinomycetes</taxon>
        <taxon>Micromonosporales</taxon>
        <taxon>Micromonosporaceae</taxon>
        <taxon>Micromonospora</taxon>
    </lineage>
</organism>
<keyword evidence="2 4" id="KW-0442">Lipid degradation</keyword>
<dbReference type="PANTHER" id="PTHR14226">
    <property type="entry name" value="NEUROPATHY TARGET ESTERASE/SWISS CHEESE D.MELANOGASTER"/>
    <property type="match status" value="1"/>
</dbReference>
<dbReference type="Proteomes" id="UP000294114">
    <property type="component" value="Unassembled WGS sequence"/>
</dbReference>
<dbReference type="AlphaFoldDB" id="A0A4Q8BA43"/>
<dbReference type="GO" id="GO:0016787">
    <property type="term" value="F:hydrolase activity"/>
    <property type="evidence" value="ECO:0007669"/>
    <property type="project" value="UniProtKB-UniRule"/>
</dbReference>
<accession>A0A4Q8BA43</accession>
<feature type="region of interest" description="Disordered" evidence="5">
    <location>
        <begin position="211"/>
        <end position="238"/>
    </location>
</feature>
<sequence length="345" mass="35913">MPSGLRLDLLDIEASCPIWVGALDGGDVRIAVALGAGGARGYAHIGAIQVLEERGFDIVAIAGSSMGALVGGLYAAGKLDAYADWVRTIGQRDVLRLLDPRAGAPGAIRAEKLMARVRELFDGVRIEQLSVPFTAVATDLLARRAVWFQRGPVDVAVRASIALPPAISPVMINGRLLADGGLMEPLPMAPTIIMPADAVVAVSLKAAGTDSHPAAAVRESADPRPGRGGRDHPRGPAGFVDRVISGGGVSGDGSPAADAAAETITTDDGGLGQLPADLRVPDVMSLSLEAVRDLLTRYQLASYPPDLLIEIPTEAVRTYEFHRATEMIEVGRRAALDALASSPFA</sequence>
<dbReference type="GO" id="GO:0016042">
    <property type="term" value="P:lipid catabolic process"/>
    <property type="evidence" value="ECO:0007669"/>
    <property type="project" value="UniProtKB-UniRule"/>
</dbReference>
<name>A0A4Q8BA43_9ACTN</name>
<keyword evidence="8" id="KW-1185">Reference proteome</keyword>
<evidence type="ECO:0000313" key="7">
    <source>
        <dbReference type="EMBL" id="RZU74398.1"/>
    </source>
</evidence>
<feature type="active site" description="Proton acceptor" evidence="4">
    <location>
        <position position="179"/>
    </location>
</feature>
<dbReference type="Gene3D" id="3.40.1090.10">
    <property type="entry name" value="Cytosolic phospholipase A2 catalytic domain"/>
    <property type="match status" value="1"/>
</dbReference>
<dbReference type="Pfam" id="PF01734">
    <property type="entry name" value="Patatin"/>
    <property type="match status" value="1"/>
</dbReference>
<keyword evidence="3 4" id="KW-0443">Lipid metabolism</keyword>
<protein>
    <submittedName>
        <fullName evidence="7">NTE family protein</fullName>
    </submittedName>
</protein>
<dbReference type="EMBL" id="SHLD01000001">
    <property type="protein sequence ID" value="RZU74398.1"/>
    <property type="molecule type" value="Genomic_DNA"/>
</dbReference>
<proteinExistence type="predicted"/>
<dbReference type="OrthoDB" id="5290098at2"/>
<dbReference type="InterPro" id="IPR002641">
    <property type="entry name" value="PNPLA_dom"/>
</dbReference>
<dbReference type="PROSITE" id="PS51635">
    <property type="entry name" value="PNPLA"/>
    <property type="match status" value="1"/>
</dbReference>
<evidence type="ECO:0000256" key="2">
    <source>
        <dbReference type="ARBA" id="ARBA00022963"/>
    </source>
</evidence>
<evidence type="ECO:0000256" key="3">
    <source>
        <dbReference type="ARBA" id="ARBA00023098"/>
    </source>
</evidence>
<feature type="short sequence motif" description="DGA/G" evidence="4">
    <location>
        <begin position="179"/>
        <end position="181"/>
    </location>
</feature>
<feature type="domain" description="PNPLA" evidence="6">
    <location>
        <begin position="32"/>
        <end position="192"/>
    </location>
</feature>
<evidence type="ECO:0000256" key="4">
    <source>
        <dbReference type="PROSITE-ProRule" id="PRU01161"/>
    </source>
</evidence>
<dbReference type="SUPFAM" id="SSF52151">
    <property type="entry name" value="FabD/lysophospholipase-like"/>
    <property type="match status" value="1"/>
</dbReference>
<reference evidence="7 8" key="1">
    <citation type="submission" date="2019-02" db="EMBL/GenBank/DDBJ databases">
        <title>Sequencing the genomes of 1000 actinobacteria strains.</title>
        <authorList>
            <person name="Klenk H.-P."/>
        </authorList>
    </citation>
    <scope>NUCLEOTIDE SEQUENCE [LARGE SCALE GENOMIC DNA]</scope>
    <source>
        <strain evidence="7 8">DSM 45612</strain>
    </source>
</reference>
<dbReference type="PANTHER" id="PTHR14226:SF76">
    <property type="entry name" value="NTE FAMILY PROTEIN RSSA"/>
    <property type="match status" value="1"/>
</dbReference>
<comment type="caution">
    <text evidence="7">The sequence shown here is derived from an EMBL/GenBank/DDBJ whole genome shotgun (WGS) entry which is preliminary data.</text>
</comment>
<feature type="short sequence motif" description="GXSXG" evidence="4">
    <location>
        <begin position="63"/>
        <end position="67"/>
    </location>
</feature>